<comment type="caution">
    <text evidence="2">The sequence shown here is derived from an EMBL/GenBank/DDBJ whole genome shotgun (WGS) entry which is preliminary data.</text>
</comment>
<feature type="transmembrane region" description="Helical" evidence="1">
    <location>
        <begin position="111"/>
        <end position="130"/>
    </location>
</feature>
<feature type="transmembrane region" description="Helical" evidence="1">
    <location>
        <begin position="136"/>
        <end position="158"/>
    </location>
</feature>
<proteinExistence type="predicted"/>
<accession>A0A0L6UE22</accession>
<feature type="transmembrane region" description="Helical" evidence="1">
    <location>
        <begin position="6"/>
        <end position="25"/>
    </location>
</feature>
<reference evidence="2 3" key="1">
    <citation type="submission" date="2015-08" db="EMBL/GenBank/DDBJ databases">
        <title>Next Generation Sequencing and Analysis of the Genome of Puccinia sorghi L Schw, the Causal Agent of Maize Common Rust.</title>
        <authorList>
            <person name="Rochi L."/>
            <person name="Burguener G."/>
            <person name="Darino M."/>
            <person name="Turjanski A."/>
            <person name="Kreff E."/>
            <person name="Dieguez M.J."/>
            <person name="Sacco F."/>
        </authorList>
    </citation>
    <scope>NUCLEOTIDE SEQUENCE [LARGE SCALE GENOMIC DNA]</scope>
    <source>
        <strain evidence="2 3">RO10H11247</strain>
    </source>
</reference>
<dbReference type="AlphaFoldDB" id="A0A0L6UE22"/>
<evidence type="ECO:0000313" key="3">
    <source>
        <dbReference type="Proteomes" id="UP000037035"/>
    </source>
</evidence>
<dbReference type="EMBL" id="LAVV01013049">
    <property type="protein sequence ID" value="KNZ46060.1"/>
    <property type="molecule type" value="Genomic_DNA"/>
</dbReference>
<keyword evidence="3" id="KW-1185">Reference proteome</keyword>
<evidence type="ECO:0000256" key="1">
    <source>
        <dbReference type="SAM" id="Phobius"/>
    </source>
</evidence>
<keyword evidence="1" id="KW-0812">Transmembrane</keyword>
<sequence>MFLFSFIHSSPYFFVLSFFLSLIVMMKQMTDTRLHTLMKPCFLSFFPSSSHSHKYLLFPFNSIFVLRCLVRSLGSIQNTEDPTHKKSSWCNHGILMGSTTLLHQKQRRRKIILWFSKFGHKIIILIFFGQGLSTKFYVLMILCLNFEYHIFLVFLGRFSIEETRSNKKGWIEHEGNNHEWQCKPRLDNRSVMNQGSFKQLGKVPVYIPCPFLNQWKEGSYSDQVDKTRNDWLIFFLLPGMERAFATLHGIGGQDISNYAWVKRVFLSSVLGPLGRWLVFSTLLLELSFKCAETLWHLWHCVLHIPFWLGHFEAFLLNKSFQLPTMTGLAISDHIILFAQVTLWQFTDPFFLLNMPMKAINHGKTSFFFNSGESDVKKDVSQILRFPIHHGYTQKQNLMKQFGPPGTSTPVHSQHRSSCWNFNSSPQCFLFFHEIINIIVIQKKPDVYYFHPLVSVIYFLFLDFSHLRHYFFKMYEGCDKCNSFITVILSYFQKQLFLWDPWIFGLEVPHLQLGLFPSSFPSTDLRKRFEFLDFLYLKSLESARYPELELDIPLQKKLAQLPAVLKLGLGGLDKKEKDRDKKAGTQYKLAKICLENEYKQNIMKK</sequence>
<dbReference type="VEuPathDB" id="FungiDB:VP01_759g2"/>
<name>A0A0L6UE22_9BASI</name>
<evidence type="ECO:0000313" key="2">
    <source>
        <dbReference type="EMBL" id="KNZ46060.1"/>
    </source>
</evidence>
<protein>
    <submittedName>
        <fullName evidence="2">Uncharacterized protein</fullName>
    </submittedName>
</protein>
<keyword evidence="1" id="KW-1133">Transmembrane helix</keyword>
<dbReference type="Proteomes" id="UP000037035">
    <property type="component" value="Unassembled WGS sequence"/>
</dbReference>
<feature type="transmembrane region" description="Helical" evidence="1">
    <location>
        <begin position="446"/>
        <end position="463"/>
    </location>
</feature>
<keyword evidence="1" id="KW-0472">Membrane</keyword>
<organism evidence="2 3">
    <name type="scientific">Puccinia sorghi</name>
    <dbReference type="NCBI Taxonomy" id="27349"/>
    <lineage>
        <taxon>Eukaryota</taxon>
        <taxon>Fungi</taxon>
        <taxon>Dikarya</taxon>
        <taxon>Basidiomycota</taxon>
        <taxon>Pucciniomycotina</taxon>
        <taxon>Pucciniomycetes</taxon>
        <taxon>Pucciniales</taxon>
        <taxon>Pucciniaceae</taxon>
        <taxon>Puccinia</taxon>
    </lineage>
</organism>
<gene>
    <name evidence="2" type="ORF">VP01_759g2</name>
</gene>